<evidence type="ECO:0000259" key="2">
    <source>
        <dbReference type="Pfam" id="PF20178"/>
    </source>
</evidence>
<name>A0ABT9CT63_9PSED</name>
<sequence>METLPPPTGLPDDTLPAASAALKRLAELSTSLQTELGELPTAQDTLLDAITTSDTSQRELEVARLLQRIDDYWDSPSASDGTRYEKFLTGMQQTLRDELSVKIHERDLTTQYLACLPASRRRSDSPTAVPPKIFSLHVKLQEQEQVEVAGALVMSQDQGHTLLIMPGIGATGFTSQAQMLETLPDWLNSPTLRDALFNCIEQRHQDVLTEIGNDPDLHLEPFTAADLLLTPISDSPYAHAMDRLIDKQRKDVRYASMLTSVDNREKHQALIQNAIGMRGLFGPGALLELRELASLESRYRRSLPDWIKMASQDDRSTYAERLQQYDQARAVTVSALNAAASPEQFARAQLRIRMANDLGYDLDPSTIKANTQRTLPVTGEAYTVTRSLTELALYGLHPGDGKAGSEFLGHTTLSLEDAPLAEEHSSLTPAYLVKVIEELDLRLTFAAFQQAQYRKEHNQQLMHLLTRRQISALAYAAKMQGHIRPEDFTIVETVTNPAQGNTDFRLIVQQVKLNRQVLSKLLVVRQETTTGQLERLIMVAVDAPQTQCFWAFDNQTQLRNELVGWVVSDKLCDYLLNQVEVAARAGLAAQLAALKLKPYPPEGFLELVSLSGFDAGLRILAEQHIRVALSEQQRHTPDWYRHATPAQRQELVALEDAANGARKNYDAKPHTHMQSFKAYTHERASRQISKLLDVPVGRVDPDLIVISSERETLTYTDMLLNGYDDSIGIIRSTADTQATFRGPEGVNLSALSPVKVAESVRNQWLADDYIALVKNTLLNTGSQGYEYRRKTSLLMTQLQMKAAALRSLLKGHISATQYQWLWDSIDHAHLSDARTREQYPLYPLQIHVDKPFIASGVGGIDQLVIPDTNLIHVETVQGCVAILPMSIRQAALLYTHQAPDGIEFRLFSSFTDSLGTPGMIDYYKDRCRIKSRKTLSFFLRDMQQGNANKAPFLPKESISDFADTCFNRPILRKLRDVEETTTGRNDMLAKLIWVSIEVIATVVTLPFPPASFAVGALLSLHDTVRALQSLREGDSETASAYILTAMLNSFGAAGDLHSGLKGFGGVVRQIGPPPPSHSALRPVQRSSSLPRYEDMYPINLYDEPFLVGKPDANGYFPVLRNVSDASTKVDATGQFVRPGAGGTWQPPGHALDIASPSAAGLRDGLEVHLSLSNVPRISDGHAKGVCTINGRQYIEFSGKTFEVQYDTQIRSWQIIDPGNPFAFFGKQPVSLDEQGKWQLVDRQQLRGGGRDSPQDYRPLPDTEAAGTGTNLSDYELPGQMQPHMELIISGEGYDPSGLGMMQYFETYFMEMRLKFTVLREKLYHDAHAFFSAPSLPPRPSLPALESGASIDTLFESLLAHSSGLVLSEAPRSVASKRLLIQNMPLLVKERVEILYIEHLFSDKHLPKLARYRQLGKKTRSGSHEIKEHLEYINDKALNNQTTEYDYYHLIKIAHRHGIEVRPFSSSISYPLISHPVAPAAGDTAASQKMSNFFGHKLISGDVASDPSRRWIALLDEKLASTHNQLPGIAELEGVPSIHIQDVASGSPTRIKATAGAASTDSATHCDFTIEFANPLTIAPAKPLPESTLLDMALFKDLGNRQSIENAQLWSGEYGFRWGDTKGWLRIEPDHWTPNSPSSAIQKSLADATYEVPLENRSTLYQLANFEHKGLDQHYFFLDPELSVVRGKFFKVRTKLQADARNIAAVELPPRPTLPKVEPQAPLPDFLQTLYQHTDGIVIGEVHSSVASKKLIIDNLPLLSQQKVKTLYLEHLLADLHQADLDRFFETGQMSKTLLHDLKRLDRGHHTDPNRIHTFEQLVLKAQQHGVEIRAIDCSASYHLKGILGDAPTTRQQMMNYFAHITIRKHQEVMGSHKWIALVGNTHANTYQQIIPGIAELEAGIGLRVTDAPPGNARGVIPDPGERIKRGLGTETVPIKSDYLVEMEITGATRALPVRPPQTLPAEQRLTRPGMFLIEQSEDGQQTIVHRSRDTFIHRTPVQVNAEGKLYIDRPTWTNAHLTPYNNMFALVEALEELNLMRVT</sequence>
<dbReference type="RefSeq" id="WP_304574796.1">
    <property type="nucleotide sequence ID" value="NZ_JAUQOO010000007.1"/>
</dbReference>
<dbReference type="CDD" id="cd14729">
    <property type="entry name" value="RtxA-like"/>
    <property type="match status" value="2"/>
</dbReference>
<dbReference type="Gene3D" id="3.40.50.11550">
    <property type="match status" value="2"/>
</dbReference>
<dbReference type="Proteomes" id="UP001223016">
    <property type="component" value="Unassembled WGS sequence"/>
</dbReference>
<proteinExistence type="predicted"/>
<keyword evidence="4" id="KW-1185">Reference proteome</keyword>
<dbReference type="EMBL" id="JAUQOO010000007">
    <property type="protein sequence ID" value="MDO7927306.1"/>
    <property type="molecule type" value="Genomic_DNA"/>
</dbReference>
<gene>
    <name evidence="3" type="ORF">Q6A51_10985</name>
</gene>
<dbReference type="SUPFAM" id="SSF159501">
    <property type="entry name" value="EreA/ChaN-like"/>
    <property type="match status" value="2"/>
</dbReference>
<feature type="region of interest" description="Disordered" evidence="1">
    <location>
        <begin position="1243"/>
        <end position="1269"/>
    </location>
</feature>
<comment type="caution">
    <text evidence="3">The sequence shown here is derived from an EMBL/GenBank/DDBJ whole genome shotgun (WGS) entry which is preliminary data.</text>
</comment>
<reference evidence="3 4" key="1">
    <citation type="submission" date="2023-07" db="EMBL/GenBank/DDBJ databases">
        <title>Identification of four novel Pseudomonas species associated with bacterial leaf spot of cucurbits.</title>
        <authorList>
            <person name="Fullem K.R."/>
        </authorList>
    </citation>
    <scope>NUCLEOTIDE SEQUENCE [LARGE SCALE GENOMIC DNA]</scope>
    <source>
        <strain evidence="3 4">KFB 138</strain>
    </source>
</reference>
<protein>
    <submittedName>
        <fullName evidence="3">Membrane-targeted effector domain-containing toxin</fullName>
    </submittedName>
</protein>
<dbReference type="InterPro" id="IPR046673">
    <property type="entry name" value="ToxA_N"/>
</dbReference>
<dbReference type="Pfam" id="PF20178">
    <property type="entry name" value="ToxA_N"/>
    <property type="match status" value="2"/>
</dbReference>
<evidence type="ECO:0000313" key="3">
    <source>
        <dbReference type="EMBL" id="MDO7927306.1"/>
    </source>
</evidence>
<evidence type="ECO:0000313" key="4">
    <source>
        <dbReference type="Proteomes" id="UP001223016"/>
    </source>
</evidence>
<feature type="domain" description="Dermonecrotic toxin N-terminal" evidence="2">
    <location>
        <begin position="706"/>
        <end position="863"/>
    </location>
</feature>
<evidence type="ECO:0000256" key="1">
    <source>
        <dbReference type="SAM" id="MobiDB-lite"/>
    </source>
</evidence>
<accession>A0ABT9CT63</accession>
<organism evidence="3 4">
    <name type="scientific">Pseudomonas serbiensis</name>
    <dbReference type="NCBI Taxonomy" id="3064350"/>
    <lineage>
        <taxon>Bacteria</taxon>
        <taxon>Pseudomonadati</taxon>
        <taxon>Pseudomonadota</taxon>
        <taxon>Gammaproteobacteria</taxon>
        <taxon>Pseudomonadales</taxon>
        <taxon>Pseudomonadaceae</taxon>
        <taxon>Pseudomonas</taxon>
    </lineage>
</organism>
<feature type="domain" description="Dermonecrotic toxin N-terminal" evidence="2">
    <location>
        <begin position="338"/>
        <end position="578"/>
    </location>
</feature>
<feature type="compositionally biased region" description="Basic and acidic residues" evidence="1">
    <location>
        <begin position="1248"/>
        <end position="1260"/>
    </location>
</feature>